<keyword evidence="1" id="KW-1133">Transmembrane helix</keyword>
<evidence type="ECO:0000313" key="2">
    <source>
        <dbReference type="EMBL" id="MBB4738787.1"/>
    </source>
</evidence>
<feature type="transmembrane region" description="Helical" evidence="1">
    <location>
        <begin position="41"/>
        <end position="60"/>
    </location>
</feature>
<protein>
    <submittedName>
        <fullName evidence="2">Uncharacterized protein</fullName>
    </submittedName>
</protein>
<keyword evidence="3" id="KW-1185">Reference proteome</keyword>
<proteinExistence type="predicted"/>
<evidence type="ECO:0000256" key="1">
    <source>
        <dbReference type="SAM" id="Phobius"/>
    </source>
</evidence>
<organism evidence="2 3">
    <name type="scientific">Actinoplanes octamycinicus</name>
    <dbReference type="NCBI Taxonomy" id="135948"/>
    <lineage>
        <taxon>Bacteria</taxon>
        <taxon>Bacillati</taxon>
        <taxon>Actinomycetota</taxon>
        <taxon>Actinomycetes</taxon>
        <taxon>Micromonosporales</taxon>
        <taxon>Micromonosporaceae</taxon>
        <taxon>Actinoplanes</taxon>
    </lineage>
</organism>
<gene>
    <name evidence="2" type="ORF">BJY16_002246</name>
</gene>
<sequence>MTDQLEHLFADLRAETLPRITPPGVAAVRATVRRRRVRRTALAAGLAAMAAVGAGYAVSLPSPPELPAQPSPTLSAEQRNSLALEAARSIGLHDAALQNGGTSASAGPLLAKRLLRGDYQLSAACAGDRGSVDLHVAGRTLTLACGREPLQRSLTFTVSGATERVVVDARPDPAALDRVGVAWTLSMTPVSMRRLAETAEKALGENPAGRRAFFLDSLSSPGDGALPSGDIRITVACAGTGTFRMDIGDEAAMDPRSTSVAAYDGKCDGTAGHFDVTVPAGTKRMIIVMTPSTAALGQAALAYRVTTR</sequence>
<accession>A0A7W7GV43</accession>
<dbReference type="Proteomes" id="UP000546162">
    <property type="component" value="Unassembled WGS sequence"/>
</dbReference>
<dbReference type="RefSeq" id="WP_185039397.1">
    <property type="nucleotide sequence ID" value="NZ_BAABFG010000005.1"/>
</dbReference>
<reference evidence="2 3" key="1">
    <citation type="submission" date="2020-08" db="EMBL/GenBank/DDBJ databases">
        <title>Sequencing the genomes of 1000 actinobacteria strains.</title>
        <authorList>
            <person name="Klenk H.-P."/>
        </authorList>
    </citation>
    <scope>NUCLEOTIDE SEQUENCE [LARGE SCALE GENOMIC DNA]</scope>
    <source>
        <strain evidence="2 3">DSM 45809</strain>
    </source>
</reference>
<evidence type="ECO:0000313" key="3">
    <source>
        <dbReference type="Proteomes" id="UP000546162"/>
    </source>
</evidence>
<comment type="caution">
    <text evidence="2">The sequence shown here is derived from an EMBL/GenBank/DDBJ whole genome shotgun (WGS) entry which is preliminary data.</text>
</comment>
<name>A0A7W7GV43_9ACTN</name>
<keyword evidence="1" id="KW-0812">Transmembrane</keyword>
<dbReference type="EMBL" id="JACHNB010000001">
    <property type="protein sequence ID" value="MBB4738787.1"/>
    <property type="molecule type" value="Genomic_DNA"/>
</dbReference>
<keyword evidence="1" id="KW-0472">Membrane</keyword>
<dbReference type="AlphaFoldDB" id="A0A7W7GV43"/>